<feature type="coiled-coil region" evidence="7">
    <location>
        <begin position="127"/>
        <end position="161"/>
    </location>
</feature>
<feature type="domain" description="PAC" evidence="11">
    <location>
        <begin position="358"/>
        <end position="409"/>
    </location>
</feature>
<evidence type="ECO:0000256" key="4">
    <source>
        <dbReference type="ARBA" id="ARBA00022679"/>
    </source>
</evidence>
<feature type="domain" description="Histidine kinase" evidence="8">
    <location>
        <begin position="1185"/>
        <end position="1382"/>
    </location>
</feature>
<dbReference type="SUPFAM" id="SSF55874">
    <property type="entry name" value="ATPase domain of HSP90 chaperone/DNA topoisomerase II/histidine kinase"/>
    <property type="match status" value="1"/>
</dbReference>
<evidence type="ECO:0000256" key="1">
    <source>
        <dbReference type="ARBA" id="ARBA00000085"/>
    </source>
</evidence>
<feature type="domain" description="PAS" evidence="10">
    <location>
        <begin position="664"/>
        <end position="735"/>
    </location>
</feature>
<dbReference type="STRING" id="593750.Metfor_0945"/>
<feature type="domain" description="PAS" evidence="10">
    <location>
        <begin position="790"/>
        <end position="860"/>
    </location>
</feature>
<dbReference type="InterPro" id="IPR000700">
    <property type="entry name" value="PAS-assoc_C"/>
</dbReference>
<dbReference type="CDD" id="cd00082">
    <property type="entry name" value="HisKA"/>
    <property type="match status" value="1"/>
</dbReference>
<dbReference type="HOGENOM" id="CLU_000445_114_58_2"/>
<dbReference type="InterPro" id="IPR001610">
    <property type="entry name" value="PAC"/>
</dbReference>
<evidence type="ECO:0000256" key="6">
    <source>
        <dbReference type="PROSITE-ProRule" id="PRU00169"/>
    </source>
</evidence>
<dbReference type="InterPro" id="IPR052162">
    <property type="entry name" value="Sensor_kinase/Photoreceptor"/>
</dbReference>
<dbReference type="PANTHER" id="PTHR43304:SF1">
    <property type="entry name" value="PAC DOMAIN-CONTAINING PROTEIN"/>
    <property type="match status" value="1"/>
</dbReference>
<dbReference type="Pfam" id="PF08447">
    <property type="entry name" value="PAS_3"/>
    <property type="match status" value="1"/>
</dbReference>
<keyword evidence="5" id="KW-0418">Kinase</keyword>
<dbReference type="NCBIfam" id="TIGR00229">
    <property type="entry name" value="sensory_box"/>
    <property type="match status" value="8"/>
</dbReference>
<feature type="domain" description="PAS" evidence="10">
    <location>
        <begin position="410"/>
        <end position="480"/>
    </location>
</feature>
<dbReference type="eggNOG" id="arCOG02350">
    <property type="taxonomic scope" value="Archaea"/>
</dbReference>
<dbReference type="InterPro" id="IPR013655">
    <property type="entry name" value="PAS_fold_3"/>
</dbReference>
<gene>
    <name evidence="12" type="ordered locus">Metfor_0945</name>
</gene>
<dbReference type="PROSITE" id="PS50109">
    <property type="entry name" value="HIS_KIN"/>
    <property type="match status" value="1"/>
</dbReference>
<dbReference type="KEGG" id="mfo:Metfor_0945"/>
<dbReference type="eggNOG" id="arCOG06193">
    <property type="taxonomic scope" value="Archaea"/>
</dbReference>
<dbReference type="eggNOG" id="arCOG02348">
    <property type="taxonomic scope" value="Archaea"/>
</dbReference>
<dbReference type="eggNOG" id="arCOG02385">
    <property type="taxonomic scope" value="Archaea"/>
</dbReference>
<dbReference type="InterPro" id="IPR013656">
    <property type="entry name" value="PAS_4"/>
</dbReference>
<name>L0HD97_METFS</name>
<feature type="domain" description="Response regulatory" evidence="9">
    <location>
        <begin position="6"/>
        <end position="121"/>
    </location>
</feature>
<proteinExistence type="predicted"/>
<dbReference type="RefSeq" id="WP_015284964.1">
    <property type="nucleotide sequence ID" value="NC_019943.1"/>
</dbReference>
<protein>
    <recommendedName>
        <fullName evidence="2">histidine kinase</fullName>
        <ecNumber evidence="2">2.7.13.3</ecNumber>
    </recommendedName>
</protein>
<evidence type="ECO:0000256" key="3">
    <source>
        <dbReference type="ARBA" id="ARBA00022553"/>
    </source>
</evidence>
<dbReference type="PRINTS" id="PR00344">
    <property type="entry name" value="BCTRLSENSOR"/>
</dbReference>
<feature type="domain" description="PAC" evidence="11">
    <location>
        <begin position="1124"/>
        <end position="1174"/>
    </location>
</feature>
<evidence type="ECO:0000256" key="2">
    <source>
        <dbReference type="ARBA" id="ARBA00012438"/>
    </source>
</evidence>
<dbReference type="Pfam" id="PF13426">
    <property type="entry name" value="PAS_9"/>
    <property type="match status" value="5"/>
</dbReference>
<dbReference type="EC" id="2.7.13.3" evidence="2"/>
<keyword evidence="4" id="KW-0808">Transferase</keyword>
<evidence type="ECO:0000259" key="11">
    <source>
        <dbReference type="PROSITE" id="PS50113"/>
    </source>
</evidence>
<dbReference type="SMART" id="SM00387">
    <property type="entry name" value="HATPase_c"/>
    <property type="match status" value="1"/>
</dbReference>
<dbReference type="SMART" id="SM00091">
    <property type="entry name" value="PAS"/>
    <property type="match status" value="8"/>
</dbReference>
<evidence type="ECO:0000259" key="10">
    <source>
        <dbReference type="PROSITE" id="PS50112"/>
    </source>
</evidence>
<keyword evidence="7" id="KW-0175">Coiled coil</keyword>
<dbReference type="SUPFAM" id="SSF55785">
    <property type="entry name" value="PYP-like sensor domain (PAS domain)"/>
    <property type="match status" value="8"/>
</dbReference>
<evidence type="ECO:0000256" key="5">
    <source>
        <dbReference type="ARBA" id="ARBA00022777"/>
    </source>
</evidence>
<dbReference type="InterPro" id="IPR000014">
    <property type="entry name" value="PAS"/>
</dbReference>
<dbReference type="CDD" id="cd00156">
    <property type="entry name" value="REC"/>
    <property type="match status" value="1"/>
</dbReference>
<dbReference type="InterPro" id="IPR011006">
    <property type="entry name" value="CheY-like_superfamily"/>
</dbReference>
<keyword evidence="13" id="KW-1185">Reference proteome</keyword>
<dbReference type="InterPro" id="IPR001789">
    <property type="entry name" value="Sig_transdc_resp-reg_receiver"/>
</dbReference>
<dbReference type="Proteomes" id="UP000010824">
    <property type="component" value="Chromosome"/>
</dbReference>
<dbReference type="CDD" id="cd00075">
    <property type="entry name" value="HATPase"/>
    <property type="match status" value="1"/>
</dbReference>
<evidence type="ECO:0000259" key="9">
    <source>
        <dbReference type="PROSITE" id="PS50110"/>
    </source>
</evidence>
<reference evidence="13" key="1">
    <citation type="submission" date="2011-12" db="EMBL/GenBank/DDBJ databases">
        <title>Complete sequence of Methanoregula formicicum SMSP.</title>
        <authorList>
            <person name="Lucas S."/>
            <person name="Han J."/>
            <person name="Lapidus A."/>
            <person name="Cheng J.-F."/>
            <person name="Goodwin L."/>
            <person name="Pitluck S."/>
            <person name="Peters L."/>
            <person name="Ovchinnikova G."/>
            <person name="Teshima H."/>
            <person name="Detter J.C."/>
            <person name="Han C."/>
            <person name="Tapia R."/>
            <person name="Land M."/>
            <person name="Hauser L."/>
            <person name="Kyrpides N."/>
            <person name="Ivanova N."/>
            <person name="Pagani I."/>
            <person name="Imachi H."/>
            <person name="Tamaki H."/>
            <person name="Sekiguchi Y."/>
            <person name="Kamagata Y."/>
            <person name="Cadillo-Quiroz H."/>
            <person name="Zinder S."/>
            <person name="Liu W.-T."/>
            <person name="Woyke T."/>
        </authorList>
    </citation>
    <scope>NUCLEOTIDE SEQUENCE [LARGE SCALE GENOMIC DNA]</scope>
    <source>
        <strain evidence="13">DSM 22288 / NBRC 105244 / SMSP</strain>
    </source>
</reference>
<dbReference type="FunFam" id="3.30.450.20:FF:000099">
    <property type="entry name" value="Sensory box sensor histidine kinase"/>
    <property type="match status" value="1"/>
</dbReference>
<comment type="catalytic activity">
    <reaction evidence="1">
        <text>ATP + protein L-histidine = ADP + protein N-phospho-L-histidine.</text>
        <dbReference type="EC" id="2.7.13.3"/>
    </reaction>
</comment>
<accession>L0HD97</accession>
<feature type="domain" description="PAC" evidence="11">
    <location>
        <begin position="611"/>
        <end position="663"/>
    </location>
</feature>
<feature type="domain" description="PAC" evidence="11">
    <location>
        <begin position="484"/>
        <end position="535"/>
    </location>
</feature>
<dbReference type="PROSITE" id="PS50113">
    <property type="entry name" value="PAC"/>
    <property type="match status" value="8"/>
</dbReference>
<dbReference type="PROSITE" id="PS50112">
    <property type="entry name" value="PAS"/>
    <property type="match status" value="7"/>
</dbReference>
<evidence type="ECO:0000259" key="8">
    <source>
        <dbReference type="PROSITE" id="PS50109"/>
    </source>
</evidence>
<sequence>MAEGLRVLYVDDEPELLEMAKIFLEMNGEFQVGISTSAKEVISLPLTRSYDAIVSDYEMPVMNGIAFLKHVREQFGDIPFILFTGRGREEVVIDAINNGADFYLQKGGSAQAQFAELAHKIRQAVVKRRAQAELQEAYNRITASEEELARSEQQLQESEGKFRDFADHLPQIVFETDMDLRITYVNKYTVASYGFPAEVVGSGLSILTFIHPSQHATFMVNVHHLRYGIPFEPREYTAFNKDGTPFPVIVYSSPIFRNKQMVGFRGVVADISARKQAEAALRESEEKHRTFAELLPQIVFETDCSLVLSFVNNQALTQLGYTPQEVASGFNALTIIDPSQHDRLRKNIVSFMRGEPYTHEEYTLIRKNGTTFPGLIYADVVYRNGQMAGFRGIIIDISEQKQAEQALRESEQKYRTLVEVIQDIVYYLDPQGTIVYISPQVMDQLGYHPDEILGKNFSEFIHQDDARVLTSHIRTSRPIGTPLPQDQFRVRRNDGTYRWYEDKSIRILNATGEQVTIGTIRDITEKKIAEEAVFQSQQMLQTVLDTIPQRVFWKDRSSVFLGCNKPLAQDVGYSDPADMIGKTDYDHSSAATAEHFQEDDREVMETGQPKIHFEEQQIRPNGSTSWLRTSKVPLRNREGEIIGVLGTYEDITEQKKAHEALLESEARFRDLTDRLPQMVFETDRELRITYANRHAASVTGFSVKELTEGKPVLSLIKPAQHARFMESVKSILANIPYEPKEYTAIRKDGSTFPVVVYSSLVYRNQEIIGFRGVAIDISGLRKMEEGIRESEEKFRSLVENASDIVFSLDPAGNFTYVSPQWSEILGHDTRGLIGSPSAALIHPDDLPGNVRAFHSVMEKGTRVHGIEYRVLHRDGTWRWHSQSAAPLRNASGEIISYMGICRDITDQRTAEEALHESEVRLRLLTDNVKDVIWTADMDMHLTYVTPSVHELRGMMPEEAIGEPVEEALTPESLAIIREHYRHATSDLQEGKIMPAPRPLELEFRRKDGSTVWTEVIITPMLGTGGIPTGVIGLTRDISQRRASETALRESEKMFSTIFRTSLVALTLLSVKDNTFYAVNDAFIKNSGYSREEVLGKTPWEIGLLVDREIGERIATVLKKERHIEAEEVPFRAKDGTVRVCLYSATLITMQEELYLLSSVIDISGRKNMEEALRQANHKLNILSGITRHDINNQLQALGGYVELLRRKVPETAHADDFSRISRTIEQISNLIQFTKEYEMIGVHEPAWQNLHGLVAAAEKAALPKAIRCENLLPGDLDIFADPLISKVFFNLLDNAKRHGGSIQQVRFTLEENDGARIVVCSDDGVGVPPADKERIFAPGVGKNTGFGLAISREILDITGITIRETGTNGNGARFEITVPAGKHRMGVSQ</sequence>
<dbReference type="SUPFAM" id="SSF52172">
    <property type="entry name" value="CheY-like"/>
    <property type="match status" value="1"/>
</dbReference>
<dbReference type="Pfam" id="PF00072">
    <property type="entry name" value="Response_reg"/>
    <property type="match status" value="1"/>
</dbReference>
<dbReference type="InterPro" id="IPR005467">
    <property type="entry name" value="His_kinase_dom"/>
</dbReference>
<feature type="domain" description="PAS" evidence="10">
    <location>
        <begin position="284"/>
        <end position="355"/>
    </location>
</feature>
<evidence type="ECO:0000313" key="12">
    <source>
        <dbReference type="EMBL" id="AGB02000.1"/>
    </source>
</evidence>
<feature type="domain" description="PAC" evidence="11">
    <location>
        <begin position="232"/>
        <end position="283"/>
    </location>
</feature>
<feature type="domain" description="PAC" evidence="11">
    <location>
        <begin position="997"/>
        <end position="1049"/>
    </location>
</feature>
<evidence type="ECO:0000313" key="13">
    <source>
        <dbReference type="Proteomes" id="UP000010824"/>
    </source>
</evidence>
<dbReference type="InterPro" id="IPR035965">
    <property type="entry name" value="PAS-like_dom_sf"/>
</dbReference>
<dbReference type="Pfam" id="PF08448">
    <property type="entry name" value="PAS_4"/>
    <property type="match status" value="2"/>
</dbReference>
<dbReference type="InParanoid" id="L0HD97"/>
<dbReference type="CDD" id="cd00130">
    <property type="entry name" value="PAS"/>
    <property type="match status" value="8"/>
</dbReference>
<feature type="modified residue" description="4-aspartylphosphate" evidence="6">
    <location>
        <position position="56"/>
    </location>
</feature>
<feature type="domain" description="PAC" evidence="11">
    <location>
        <begin position="864"/>
        <end position="916"/>
    </location>
</feature>
<dbReference type="InterPro" id="IPR003594">
    <property type="entry name" value="HATPase_dom"/>
</dbReference>
<feature type="domain" description="PAS" evidence="10">
    <location>
        <begin position="1050"/>
        <end position="1097"/>
    </location>
</feature>
<feature type="domain" description="PAC" evidence="11">
    <location>
        <begin position="738"/>
        <end position="789"/>
    </location>
</feature>
<feature type="domain" description="PAS" evidence="10">
    <location>
        <begin position="917"/>
        <end position="987"/>
    </location>
</feature>
<organism evidence="12 13">
    <name type="scientific">Methanoregula formicica (strain DSM 22288 / NBRC 105244 / SMSP)</name>
    <dbReference type="NCBI Taxonomy" id="593750"/>
    <lineage>
        <taxon>Archaea</taxon>
        <taxon>Methanobacteriati</taxon>
        <taxon>Methanobacteriota</taxon>
        <taxon>Stenosarchaea group</taxon>
        <taxon>Methanomicrobia</taxon>
        <taxon>Methanomicrobiales</taxon>
        <taxon>Methanoregulaceae</taxon>
        <taxon>Methanoregula</taxon>
    </lineage>
</organism>
<dbReference type="EMBL" id="CP003167">
    <property type="protein sequence ID" value="AGB02000.1"/>
    <property type="molecule type" value="Genomic_DNA"/>
</dbReference>
<dbReference type="Gene3D" id="3.30.450.20">
    <property type="entry name" value="PAS domain"/>
    <property type="match status" value="8"/>
</dbReference>
<dbReference type="PANTHER" id="PTHR43304">
    <property type="entry name" value="PHYTOCHROME-LIKE PROTEIN CPH1"/>
    <property type="match status" value="1"/>
</dbReference>
<feature type="domain" description="PAS" evidence="10">
    <location>
        <begin position="158"/>
        <end position="213"/>
    </location>
</feature>
<keyword evidence="3 6" id="KW-0597">Phosphoprotein</keyword>
<dbReference type="OrthoDB" id="230688at2157"/>
<dbReference type="PROSITE" id="PS50110">
    <property type="entry name" value="RESPONSE_REGULATORY"/>
    <property type="match status" value="1"/>
</dbReference>
<dbReference type="InterPro" id="IPR036890">
    <property type="entry name" value="HATPase_C_sf"/>
</dbReference>
<dbReference type="Pfam" id="PF02518">
    <property type="entry name" value="HATPase_c"/>
    <property type="match status" value="1"/>
</dbReference>
<reference evidence="12 13" key="2">
    <citation type="journal article" date="2014" name="Genome Announc.">
        <title>Complete Genome Sequence of Methanoregula formicica SMSPT, a Mesophilic Hydrogenotrophic Methanogen Isolated from a Methanogenic Upflow Anaerobic Sludge Blanket Reactor.</title>
        <authorList>
            <person name="Yamamoto K."/>
            <person name="Tamaki H."/>
            <person name="Cadillo-Quiroz H."/>
            <person name="Imachi H."/>
            <person name="Kyrpides N."/>
            <person name="Woyke T."/>
            <person name="Goodwin L."/>
            <person name="Zinder S.H."/>
            <person name="Kamagata Y."/>
            <person name="Liu W.T."/>
        </authorList>
    </citation>
    <scope>NUCLEOTIDE SEQUENCE [LARGE SCALE GENOMIC DNA]</scope>
    <source>
        <strain evidence="13">DSM 22288 / NBRC 105244 / SMSP</strain>
    </source>
</reference>
<dbReference type="GeneID" id="14310258"/>
<dbReference type="Gene3D" id="3.30.565.10">
    <property type="entry name" value="Histidine kinase-like ATPase, C-terminal domain"/>
    <property type="match status" value="1"/>
</dbReference>
<dbReference type="SMART" id="SM00086">
    <property type="entry name" value="PAC"/>
    <property type="match status" value="8"/>
</dbReference>
<dbReference type="InterPro" id="IPR003661">
    <property type="entry name" value="HisK_dim/P_dom"/>
</dbReference>
<dbReference type="GO" id="GO:0000155">
    <property type="term" value="F:phosphorelay sensor kinase activity"/>
    <property type="evidence" value="ECO:0007669"/>
    <property type="project" value="InterPro"/>
</dbReference>
<dbReference type="InterPro" id="IPR004358">
    <property type="entry name" value="Sig_transdc_His_kin-like_C"/>
</dbReference>
<dbReference type="SMART" id="SM00448">
    <property type="entry name" value="REC"/>
    <property type="match status" value="1"/>
</dbReference>
<dbReference type="eggNOG" id="arCOG02353">
    <property type="taxonomic scope" value="Archaea"/>
</dbReference>
<evidence type="ECO:0000256" key="7">
    <source>
        <dbReference type="SAM" id="Coils"/>
    </source>
</evidence>
<dbReference type="Gene3D" id="3.40.50.2300">
    <property type="match status" value="1"/>
</dbReference>